<feature type="transmembrane region" description="Helical" evidence="6">
    <location>
        <begin position="30"/>
        <end position="48"/>
    </location>
</feature>
<protein>
    <submittedName>
        <fullName evidence="7">Uncharacterized protein</fullName>
    </submittedName>
</protein>
<evidence type="ECO:0000313" key="8">
    <source>
        <dbReference type="Proteomes" id="UP001500449"/>
    </source>
</evidence>
<feature type="transmembrane region" description="Helical" evidence="6">
    <location>
        <begin position="190"/>
        <end position="214"/>
    </location>
</feature>
<evidence type="ECO:0000256" key="1">
    <source>
        <dbReference type="ARBA" id="ARBA00004651"/>
    </source>
</evidence>
<evidence type="ECO:0000256" key="3">
    <source>
        <dbReference type="ARBA" id="ARBA00022692"/>
    </source>
</evidence>
<gene>
    <name evidence="7" type="ORF">GCM10009836_49390</name>
</gene>
<keyword evidence="4 6" id="KW-1133">Transmembrane helix</keyword>
<reference evidence="7 8" key="1">
    <citation type="journal article" date="2019" name="Int. J. Syst. Evol. Microbiol.">
        <title>The Global Catalogue of Microorganisms (GCM) 10K type strain sequencing project: providing services to taxonomists for standard genome sequencing and annotation.</title>
        <authorList>
            <consortium name="The Broad Institute Genomics Platform"/>
            <consortium name="The Broad Institute Genome Sequencing Center for Infectious Disease"/>
            <person name="Wu L."/>
            <person name="Ma J."/>
        </authorList>
    </citation>
    <scope>NUCLEOTIDE SEQUENCE [LARGE SCALE GENOMIC DNA]</scope>
    <source>
        <strain evidence="7 8">JCM 16009</strain>
    </source>
</reference>
<keyword evidence="3 6" id="KW-0812">Transmembrane</keyword>
<keyword evidence="2" id="KW-1003">Cell membrane</keyword>
<comment type="caution">
    <text evidence="7">The sequence shown here is derived from an EMBL/GenBank/DDBJ whole genome shotgun (WGS) entry which is preliminary data.</text>
</comment>
<evidence type="ECO:0000256" key="6">
    <source>
        <dbReference type="SAM" id="Phobius"/>
    </source>
</evidence>
<accession>A0ABN2NFU4</accession>
<sequence length="255" mass="27031">MPDVWWEPYADHLLVRVFRRMISIDGYDRALALASQSFVALVPAVLVLSSTLGDDSAAALATGLGFSRSAARPLEELVDRSSVDHSLSWLGWILLVVSVLGFVRSLQRAYSAAWDLPPTGLRGYGRGLLASAALVAELLVLVLLAPLLGWLLGSPVVAQVVAGVTGLILWWPIQYVLLRGRIGWRALLPGAVLTGVGQALLVTASSLVIPIAVARSAERIGLLGVATILLSWLVVLGVLLVLSAVLGAELAKKRP</sequence>
<organism evidence="7 8">
    <name type="scientific">Pseudonocardia ailaonensis</name>
    <dbReference type="NCBI Taxonomy" id="367279"/>
    <lineage>
        <taxon>Bacteria</taxon>
        <taxon>Bacillati</taxon>
        <taxon>Actinomycetota</taxon>
        <taxon>Actinomycetes</taxon>
        <taxon>Pseudonocardiales</taxon>
        <taxon>Pseudonocardiaceae</taxon>
        <taxon>Pseudonocardia</taxon>
    </lineage>
</organism>
<dbReference type="EMBL" id="BAAAQK010000018">
    <property type="protein sequence ID" value="GAA1863148.1"/>
    <property type="molecule type" value="Genomic_DNA"/>
</dbReference>
<feature type="transmembrane region" description="Helical" evidence="6">
    <location>
        <begin position="127"/>
        <end position="150"/>
    </location>
</feature>
<proteinExistence type="predicted"/>
<comment type="subcellular location">
    <subcellularLocation>
        <location evidence="1">Cell membrane</location>
        <topology evidence="1">Multi-pass membrane protein</topology>
    </subcellularLocation>
</comment>
<evidence type="ECO:0000256" key="2">
    <source>
        <dbReference type="ARBA" id="ARBA00022475"/>
    </source>
</evidence>
<feature type="transmembrane region" description="Helical" evidence="6">
    <location>
        <begin position="87"/>
        <end position="106"/>
    </location>
</feature>
<evidence type="ECO:0000256" key="5">
    <source>
        <dbReference type="ARBA" id="ARBA00023136"/>
    </source>
</evidence>
<dbReference type="RefSeq" id="WP_344421569.1">
    <property type="nucleotide sequence ID" value="NZ_BAAAQK010000018.1"/>
</dbReference>
<evidence type="ECO:0000256" key="4">
    <source>
        <dbReference type="ARBA" id="ARBA00022989"/>
    </source>
</evidence>
<dbReference type="Pfam" id="PF03631">
    <property type="entry name" value="Virul_fac_BrkB"/>
    <property type="match status" value="1"/>
</dbReference>
<feature type="transmembrane region" description="Helical" evidence="6">
    <location>
        <begin position="220"/>
        <end position="246"/>
    </location>
</feature>
<name>A0ABN2NFU4_9PSEU</name>
<keyword evidence="8" id="KW-1185">Reference proteome</keyword>
<keyword evidence="5 6" id="KW-0472">Membrane</keyword>
<dbReference type="InterPro" id="IPR017039">
    <property type="entry name" value="Virul_fac_BrkB"/>
</dbReference>
<feature type="transmembrane region" description="Helical" evidence="6">
    <location>
        <begin position="156"/>
        <end position="178"/>
    </location>
</feature>
<dbReference type="Proteomes" id="UP001500449">
    <property type="component" value="Unassembled WGS sequence"/>
</dbReference>
<evidence type="ECO:0000313" key="7">
    <source>
        <dbReference type="EMBL" id="GAA1863148.1"/>
    </source>
</evidence>